<protein>
    <submittedName>
        <fullName evidence="1">Uncharacterized protein</fullName>
    </submittedName>
</protein>
<accession>A0A166PRW7</accession>
<comment type="caution">
    <text evidence="1">The sequence shown here is derived from an EMBL/GenBank/DDBJ whole genome shotgun (WGS) entry which is preliminary data.</text>
</comment>
<dbReference type="EMBL" id="LFIV01000155">
    <property type="protein sequence ID" value="KZL67098.1"/>
    <property type="molecule type" value="Genomic_DNA"/>
</dbReference>
<gene>
    <name evidence="1" type="ORF">CT0861_04056</name>
</gene>
<evidence type="ECO:0000313" key="2">
    <source>
        <dbReference type="Proteomes" id="UP000076552"/>
    </source>
</evidence>
<keyword evidence="2" id="KW-1185">Reference proteome</keyword>
<name>A0A166PRW7_9PEZI</name>
<sequence length="180" mass="20250">MYRDSQETRVEGDLVETMVKMSERSIWETLKTFAPGRAIVESCCVWWLQSGWYPGMWAHQVVARRAPVDKTANGGEPRTVLDIGDARRPPKALALRRALEAQDPNRCHRHASLGIALAAGPEPAQRLCLQHRFYNFAFTANFIIIGERSDSFPLCRVVSSQGSYVNLARVETAAQSYRVD</sequence>
<evidence type="ECO:0000313" key="1">
    <source>
        <dbReference type="EMBL" id="KZL67098.1"/>
    </source>
</evidence>
<dbReference type="Proteomes" id="UP000076552">
    <property type="component" value="Unassembled WGS sequence"/>
</dbReference>
<proteinExistence type="predicted"/>
<organism evidence="1 2">
    <name type="scientific">Colletotrichum tofieldiae</name>
    <dbReference type="NCBI Taxonomy" id="708197"/>
    <lineage>
        <taxon>Eukaryota</taxon>
        <taxon>Fungi</taxon>
        <taxon>Dikarya</taxon>
        <taxon>Ascomycota</taxon>
        <taxon>Pezizomycotina</taxon>
        <taxon>Sordariomycetes</taxon>
        <taxon>Hypocreomycetidae</taxon>
        <taxon>Glomerellales</taxon>
        <taxon>Glomerellaceae</taxon>
        <taxon>Colletotrichum</taxon>
        <taxon>Colletotrichum spaethianum species complex</taxon>
    </lineage>
</organism>
<dbReference type="AlphaFoldDB" id="A0A166PRW7"/>
<reference evidence="1 2" key="1">
    <citation type="submission" date="2015-06" db="EMBL/GenBank/DDBJ databases">
        <title>Survival trade-offs in plant roots during colonization by closely related pathogenic and mutualistic fungi.</title>
        <authorList>
            <person name="Hacquard S."/>
            <person name="Kracher B."/>
            <person name="Hiruma K."/>
            <person name="Weinman A."/>
            <person name="Muench P."/>
            <person name="Garrido Oter R."/>
            <person name="Ver Loren van Themaat E."/>
            <person name="Dallerey J.-F."/>
            <person name="Damm U."/>
            <person name="Henrissat B."/>
            <person name="Lespinet O."/>
            <person name="Thon M."/>
            <person name="Kemen E."/>
            <person name="McHardy A.C."/>
            <person name="Schulze-Lefert P."/>
            <person name="O'Connell R.J."/>
        </authorList>
    </citation>
    <scope>NUCLEOTIDE SEQUENCE [LARGE SCALE GENOMIC DNA]</scope>
    <source>
        <strain evidence="1 2">0861</strain>
    </source>
</reference>